<dbReference type="SUPFAM" id="SSF55073">
    <property type="entry name" value="Nucleotide cyclase"/>
    <property type="match status" value="1"/>
</dbReference>
<dbReference type="SMART" id="SM00267">
    <property type="entry name" value="GGDEF"/>
    <property type="match status" value="1"/>
</dbReference>
<dbReference type="GO" id="GO:0005886">
    <property type="term" value="C:plasma membrane"/>
    <property type="evidence" value="ECO:0007669"/>
    <property type="project" value="TreeGrafter"/>
</dbReference>
<dbReference type="InterPro" id="IPR043128">
    <property type="entry name" value="Rev_trsase/Diguanyl_cyclase"/>
</dbReference>
<dbReference type="InterPro" id="IPR050469">
    <property type="entry name" value="Diguanylate_Cyclase"/>
</dbReference>
<evidence type="ECO:0000256" key="1">
    <source>
        <dbReference type="SAM" id="Phobius"/>
    </source>
</evidence>
<evidence type="ECO:0000259" key="2">
    <source>
        <dbReference type="PROSITE" id="PS50887"/>
    </source>
</evidence>
<feature type="transmembrane region" description="Helical" evidence="1">
    <location>
        <begin position="130"/>
        <end position="151"/>
    </location>
</feature>
<keyword evidence="4" id="KW-1185">Reference proteome</keyword>
<dbReference type="GO" id="GO:0043709">
    <property type="term" value="P:cell adhesion involved in single-species biofilm formation"/>
    <property type="evidence" value="ECO:0007669"/>
    <property type="project" value="TreeGrafter"/>
</dbReference>
<dbReference type="PROSITE" id="PS50887">
    <property type="entry name" value="GGDEF"/>
    <property type="match status" value="1"/>
</dbReference>
<reference evidence="3 4" key="1">
    <citation type="submission" date="2020-07" db="EMBL/GenBank/DDBJ databases">
        <title>Sequencing the genomes of 1000 actinobacteria strains.</title>
        <authorList>
            <person name="Klenk H.-P."/>
        </authorList>
    </citation>
    <scope>NUCLEOTIDE SEQUENCE [LARGE SCALE GENOMIC DNA]</scope>
    <source>
        <strain evidence="3 4">DSM 44749</strain>
    </source>
</reference>
<dbReference type="PANTHER" id="PTHR45138">
    <property type="entry name" value="REGULATORY COMPONENTS OF SENSORY TRANSDUCTION SYSTEM"/>
    <property type="match status" value="1"/>
</dbReference>
<dbReference type="NCBIfam" id="TIGR00254">
    <property type="entry name" value="GGDEF"/>
    <property type="match status" value="1"/>
</dbReference>
<dbReference type="CDD" id="cd01949">
    <property type="entry name" value="GGDEF"/>
    <property type="match status" value="1"/>
</dbReference>
<feature type="domain" description="GGDEF" evidence="2">
    <location>
        <begin position="290"/>
        <end position="433"/>
    </location>
</feature>
<dbReference type="InterPro" id="IPR000160">
    <property type="entry name" value="GGDEF_dom"/>
</dbReference>
<dbReference type="AlphaFoldDB" id="A0A852W170"/>
<accession>A0A852W170</accession>
<dbReference type="GO" id="GO:1902201">
    <property type="term" value="P:negative regulation of bacterial-type flagellum-dependent cell motility"/>
    <property type="evidence" value="ECO:0007669"/>
    <property type="project" value="TreeGrafter"/>
</dbReference>
<sequence length="439" mass="46710">MTGIRSGEPERPRWPFRGLPARVLTVLVLVELTAVVLVVTDVARLPWDRDTGLLALGALGLAALGAVHTELATGIERVRRRVAHVSYFDLSTVWTFAAALLLSPGMAGLVVVAVYGHLWWRVWRPAGAHLYRHAYTTATVVLAAMAASVLVPSESLTAAAGVGGGSRVVGYLSLLLAMAVYGLVNQLLVATALALSSPHRPQWRRLVGDWDDHVLEGATLCLAVLAALAVQRQVLLVLLVLPPLLVLHRAVLIRQLEERANTDAKTNLLTAVAWRGRAHRALARARRQRGAVAVLILDLDHFKAVNDGYGHLAGDEVLSAVAGTLKAQVREVDPVGRFGGEEFVVLLAGLPVGPEGRELAHNAAERIRRTVRSLAVHVDGQGGGITICDLSVSVGVAVTGGDGESLDELLQVADHALYAAKRAGRDQVRTGRDGSVPGR</sequence>
<feature type="transmembrane region" description="Helical" evidence="1">
    <location>
        <begin position="21"/>
        <end position="40"/>
    </location>
</feature>
<dbReference type="FunFam" id="3.30.70.270:FF:000001">
    <property type="entry name" value="Diguanylate cyclase domain protein"/>
    <property type="match status" value="1"/>
</dbReference>
<gene>
    <name evidence="3" type="ORF">HDA37_000879</name>
</gene>
<dbReference type="RefSeq" id="WP_179760320.1">
    <property type="nucleotide sequence ID" value="NZ_BAAAJZ010000005.1"/>
</dbReference>
<dbReference type="InterPro" id="IPR029787">
    <property type="entry name" value="Nucleotide_cyclase"/>
</dbReference>
<feature type="transmembrane region" description="Helical" evidence="1">
    <location>
        <begin position="93"/>
        <end position="118"/>
    </location>
</feature>
<comment type="caution">
    <text evidence="3">The sequence shown here is derived from an EMBL/GenBank/DDBJ whole genome shotgun (WGS) entry which is preliminary data.</text>
</comment>
<feature type="transmembrane region" description="Helical" evidence="1">
    <location>
        <begin position="172"/>
        <end position="197"/>
    </location>
</feature>
<dbReference type="EMBL" id="JACCCZ010000001">
    <property type="protein sequence ID" value="NYG00594.1"/>
    <property type="molecule type" value="Genomic_DNA"/>
</dbReference>
<feature type="transmembrane region" description="Helical" evidence="1">
    <location>
        <begin position="52"/>
        <end position="72"/>
    </location>
</feature>
<evidence type="ECO:0000313" key="3">
    <source>
        <dbReference type="EMBL" id="NYG00594.1"/>
    </source>
</evidence>
<dbReference type="PANTHER" id="PTHR45138:SF9">
    <property type="entry name" value="DIGUANYLATE CYCLASE DGCM-RELATED"/>
    <property type="match status" value="1"/>
</dbReference>
<keyword evidence="1" id="KW-0812">Transmembrane</keyword>
<dbReference type="GO" id="GO:0052621">
    <property type="term" value="F:diguanylate cyclase activity"/>
    <property type="evidence" value="ECO:0007669"/>
    <property type="project" value="TreeGrafter"/>
</dbReference>
<organism evidence="3 4">
    <name type="scientific">Pseudonocardia alni</name>
    <name type="common">Amycolata alni</name>
    <dbReference type="NCBI Taxonomy" id="33907"/>
    <lineage>
        <taxon>Bacteria</taxon>
        <taxon>Bacillati</taxon>
        <taxon>Actinomycetota</taxon>
        <taxon>Actinomycetes</taxon>
        <taxon>Pseudonocardiales</taxon>
        <taxon>Pseudonocardiaceae</taxon>
        <taxon>Pseudonocardia</taxon>
    </lineage>
</organism>
<dbReference type="GeneID" id="98055591"/>
<dbReference type="Pfam" id="PF00990">
    <property type="entry name" value="GGDEF"/>
    <property type="match status" value="1"/>
</dbReference>
<evidence type="ECO:0000313" key="4">
    <source>
        <dbReference type="Proteomes" id="UP000549695"/>
    </source>
</evidence>
<dbReference type="Proteomes" id="UP000549695">
    <property type="component" value="Unassembled WGS sequence"/>
</dbReference>
<name>A0A852W170_PSEA5</name>
<keyword evidence="1" id="KW-0472">Membrane</keyword>
<proteinExistence type="predicted"/>
<dbReference type="Gene3D" id="3.30.70.270">
    <property type="match status" value="1"/>
</dbReference>
<protein>
    <submittedName>
        <fullName evidence="3">Diguanylate cyclase (GGDEF)-like protein</fullName>
    </submittedName>
</protein>
<keyword evidence="1" id="KW-1133">Transmembrane helix</keyword>